<dbReference type="InterPro" id="IPR002611">
    <property type="entry name" value="IstB_ATP-bd"/>
</dbReference>
<evidence type="ECO:0000256" key="3">
    <source>
        <dbReference type="ARBA" id="ARBA00022840"/>
    </source>
</evidence>
<dbReference type="RefSeq" id="WP_354197404.1">
    <property type="nucleotide sequence ID" value="NZ_JBEPML010000014.1"/>
</dbReference>
<accession>A0ABV2N4K0</accession>
<organism evidence="5 6">
    <name type="scientific">Aquamicrobium terrae</name>
    <dbReference type="NCBI Taxonomy" id="1324945"/>
    <lineage>
        <taxon>Bacteria</taxon>
        <taxon>Pseudomonadati</taxon>
        <taxon>Pseudomonadota</taxon>
        <taxon>Alphaproteobacteria</taxon>
        <taxon>Hyphomicrobiales</taxon>
        <taxon>Phyllobacteriaceae</taxon>
        <taxon>Aquamicrobium</taxon>
    </lineage>
</organism>
<dbReference type="Proteomes" id="UP001549076">
    <property type="component" value="Unassembled WGS sequence"/>
</dbReference>
<name>A0ABV2N4K0_9HYPH</name>
<evidence type="ECO:0000313" key="6">
    <source>
        <dbReference type="Proteomes" id="UP001549076"/>
    </source>
</evidence>
<dbReference type="PANTHER" id="PTHR30050">
    <property type="entry name" value="CHROMOSOMAL REPLICATION INITIATOR PROTEIN DNAA"/>
    <property type="match status" value="1"/>
</dbReference>
<keyword evidence="2" id="KW-0547">Nucleotide-binding</keyword>
<gene>
    <name evidence="5" type="ORF">ABID37_003695</name>
</gene>
<dbReference type="PANTHER" id="PTHR30050:SF4">
    <property type="entry name" value="ATP-BINDING PROTEIN RV3427C IN INSERTION SEQUENCE-RELATED"/>
    <property type="match status" value="1"/>
</dbReference>
<evidence type="ECO:0000256" key="2">
    <source>
        <dbReference type="ARBA" id="ARBA00022741"/>
    </source>
</evidence>
<dbReference type="InterPro" id="IPR003593">
    <property type="entry name" value="AAA+_ATPase"/>
</dbReference>
<dbReference type="NCBIfam" id="NF038214">
    <property type="entry name" value="IS21_help_AAA"/>
    <property type="match status" value="1"/>
</dbReference>
<dbReference type="InterPro" id="IPR027417">
    <property type="entry name" value="P-loop_NTPase"/>
</dbReference>
<reference evidence="5 6" key="1">
    <citation type="submission" date="2024-06" db="EMBL/GenBank/DDBJ databases">
        <title>Genomic Encyclopedia of Type Strains, Phase IV (KMG-IV): sequencing the most valuable type-strain genomes for metagenomic binning, comparative biology and taxonomic classification.</title>
        <authorList>
            <person name="Goeker M."/>
        </authorList>
    </citation>
    <scope>NUCLEOTIDE SEQUENCE [LARGE SCALE GENOMIC DNA]</scope>
    <source>
        <strain evidence="5 6">DSM 27865</strain>
    </source>
</reference>
<evidence type="ECO:0000259" key="4">
    <source>
        <dbReference type="SMART" id="SM00382"/>
    </source>
</evidence>
<protein>
    <submittedName>
        <fullName evidence="5">DNA replication protein DnaC</fullName>
    </submittedName>
</protein>
<dbReference type="PIRSF" id="PIRSF003073">
    <property type="entry name" value="DNAC_TnpB_IstB"/>
    <property type="match status" value="1"/>
</dbReference>
<dbReference type="SUPFAM" id="SSF52540">
    <property type="entry name" value="P-loop containing nucleoside triphosphate hydrolases"/>
    <property type="match status" value="1"/>
</dbReference>
<dbReference type="EMBL" id="JBEPML010000014">
    <property type="protein sequence ID" value="MET3793467.1"/>
    <property type="molecule type" value="Genomic_DNA"/>
</dbReference>
<dbReference type="PROSITE" id="PS00675">
    <property type="entry name" value="SIGMA54_INTERACT_1"/>
    <property type="match status" value="1"/>
</dbReference>
<dbReference type="CDD" id="cd00009">
    <property type="entry name" value="AAA"/>
    <property type="match status" value="1"/>
</dbReference>
<dbReference type="Gene3D" id="3.40.50.300">
    <property type="entry name" value="P-loop containing nucleotide triphosphate hydrolases"/>
    <property type="match status" value="1"/>
</dbReference>
<keyword evidence="6" id="KW-1185">Reference proteome</keyword>
<dbReference type="Pfam" id="PF01695">
    <property type="entry name" value="IstB_IS21"/>
    <property type="match status" value="1"/>
</dbReference>
<feature type="domain" description="AAA+ ATPase" evidence="4">
    <location>
        <begin position="99"/>
        <end position="232"/>
    </location>
</feature>
<sequence>MLTNPTLNQMQTLGLNGMATAWRELAEQDSAAELGRDEWLGLMLDREVAMRADKRVRNRLAAARLRFPEACIEDIDFAASRGLYRRNIMALAQGEWLKAHENLIVTGQTGTGKSWLACAIGRQAARLDHSILYVRAPRLFEDLALARLDGRFPRLIDKLIRVQLLILDDFGTHSLSDQQRFHLFEIVEERYRRKSTVITAQTPVARWHDLIADPTVADAILDRLVHNAHRIELQGDSMRKQKAAPVLTGGENGEINHP</sequence>
<dbReference type="SMART" id="SM00382">
    <property type="entry name" value="AAA"/>
    <property type="match status" value="1"/>
</dbReference>
<dbReference type="InterPro" id="IPR028350">
    <property type="entry name" value="DNAC/IstB-like"/>
</dbReference>
<comment type="caution">
    <text evidence="5">The sequence shown here is derived from an EMBL/GenBank/DDBJ whole genome shotgun (WGS) entry which is preliminary data.</text>
</comment>
<dbReference type="InterPro" id="IPR025662">
    <property type="entry name" value="Sigma_54_int_dom_ATP-bd_1"/>
</dbReference>
<comment type="similarity">
    <text evidence="1">Belongs to the IS21/IS1162 putative ATP-binding protein family.</text>
</comment>
<dbReference type="InterPro" id="IPR047661">
    <property type="entry name" value="IstB"/>
</dbReference>
<proteinExistence type="inferred from homology"/>
<evidence type="ECO:0000256" key="1">
    <source>
        <dbReference type="ARBA" id="ARBA00008059"/>
    </source>
</evidence>
<keyword evidence="3" id="KW-0067">ATP-binding</keyword>
<evidence type="ECO:0000313" key="5">
    <source>
        <dbReference type="EMBL" id="MET3793467.1"/>
    </source>
</evidence>